<dbReference type="SUPFAM" id="SSF55545">
    <property type="entry name" value="beta-N-acetylhexosaminidase-like domain"/>
    <property type="match status" value="1"/>
</dbReference>
<dbReference type="GO" id="GO:0070531">
    <property type="term" value="C:BRCA1-A complex"/>
    <property type="evidence" value="ECO:0007669"/>
    <property type="project" value="TreeGrafter"/>
</dbReference>
<evidence type="ECO:0000256" key="3">
    <source>
        <dbReference type="ARBA" id="ARBA00023043"/>
    </source>
</evidence>
<dbReference type="GO" id="GO:0085020">
    <property type="term" value="P:protein K6-linked ubiquitination"/>
    <property type="evidence" value="ECO:0007669"/>
    <property type="project" value="TreeGrafter"/>
</dbReference>
<evidence type="ECO:0000256" key="6">
    <source>
        <dbReference type="SAM" id="MobiDB-lite"/>
    </source>
</evidence>
<feature type="repeat" description="ANK" evidence="5">
    <location>
        <begin position="134"/>
        <end position="166"/>
    </location>
</feature>
<sequence>MDSSLESLFLQMKKCIVECRSDILRVMLSTVESADQEKLQKLMQYTTNEGSLLHIACQQKMLDGIRILLNTGIDPRLLNESQKTALADANFHPDILAVFLQHCIQLISQANTEGLVRMLQIGISVNSLDRTDSQQNTLLHWACHFAQPACVRLLLERSANPNVANRDGVTPLHLCLIKADLELVRLLIQYGANPSVYVKQGPYADKNGFDLCSLSDKSVQLMQLISQQHHQQSQQQLYSQPTQMSAASSTSPSVANGSDSGATAAAASAVAAPADEARARPMNGSDFAKDSVLDRAFWPRPQQSQLLIGQHFRLPVGQQQQQQQPLVLSLNHQDGEPALHWLAGRLAQFRPRTLVVAKPVQGVSLEIGHRVCRGRPEGYYLEVTSSGIRLLAADVRGLFNGAAVLSSLLTVCAEISMGLVPGIRVWDWPTTLVRGVLIDCSSGLLPRPEALISVAESAACMRANQLHLFFRLGSTAHACPYAQEDLRRVVRSAQELCLTPVLAIDIGIAVSDLTQVQSQADVLLGAFPPNCPMHLGPRLSAHLAQGPEQEAPVWLGLGRQHLYLASSGFSLPPWLQKLPITCIDHCLPRDRPEDRATYLHSALPEFVLAPATGAWLSFTGCHSLQRTRLCPGLAKSLTSLPGLSGVVSCDWDGGGIGPHLLTSLPVHAVTLGLAWNPAVLNNGAADDSSAVAGAASRWLPEPLAKLEPAESAVSQADKPSPFQALFCGLLPDQEIELRPVPKLHLKSPGEGTPEERLIGFTAELALLCYHMLAKPMASPAQRTDCANRVIKLKQAARPAWAGVYLSTQHLNTALATFDTLVSRLLNSVDLPDI</sequence>
<dbReference type="STRING" id="282301.A0A267G8G4"/>
<gene>
    <name evidence="8" type="ORF">BOX15_Mlig014499g1</name>
</gene>
<comment type="caution">
    <text evidence="8">The sequence shown here is derived from an EMBL/GenBank/DDBJ whole genome shotgun (WGS) entry which is preliminary data.</text>
</comment>
<feature type="repeat" description="ANK" evidence="5">
    <location>
        <begin position="167"/>
        <end position="199"/>
    </location>
</feature>
<evidence type="ECO:0000256" key="4">
    <source>
        <dbReference type="ARBA" id="ARBA00023295"/>
    </source>
</evidence>
<dbReference type="PROSITE" id="PS50297">
    <property type="entry name" value="ANK_REP_REGION"/>
    <property type="match status" value="1"/>
</dbReference>
<evidence type="ECO:0000313" key="9">
    <source>
        <dbReference type="Proteomes" id="UP000215902"/>
    </source>
</evidence>
<dbReference type="GO" id="GO:0031436">
    <property type="term" value="C:BRCA1-BARD1 complex"/>
    <property type="evidence" value="ECO:0007669"/>
    <property type="project" value="TreeGrafter"/>
</dbReference>
<dbReference type="Gene3D" id="3.30.379.10">
    <property type="entry name" value="Chitobiase/beta-hexosaminidase domain 2-like"/>
    <property type="match status" value="1"/>
</dbReference>
<protein>
    <recommendedName>
        <fullName evidence="7">Beta-hexosaminidase bacterial type N-terminal domain-containing protein</fullName>
    </recommendedName>
</protein>
<keyword evidence="2" id="KW-0378">Hydrolase</keyword>
<dbReference type="InterPro" id="IPR002110">
    <property type="entry name" value="Ankyrin_rpt"/>
</dbReference>
<evidence type="ECO:0000259" key="7">
    <source>
        <dbReference type="Pfam" id="PF02838"/>
    </source>
</evidence>
<dbReference type="Gene3D" id="1.25.40.20">
    <property type="entry name" value="Ankyrin repeat-containing domain"/>
    <property type="match status" value="1"/>
</dbReference>
<keyword evidence="1" id="KW-0677">Repeat</keyword>
<proteinExistence type="predicted"/>
<dbReference type="OrthoDB" id="1577640at2759"/>
<evidence type="ECO:0000256" key="1">
    <source>
        <dbReference type="ARBA" id="ARBA00022737"/>
    </source>
</evidence>
<name>A0A267G8G4_9PLAT</name>
<keyword evidence="4" id="KW-0326">Glycosidase</keyword>
<feature type="compositionally biased region" description="Polar residues" evidence="6">
    <location>
        <begin position="241"/>
        <end position="260"/>
    </location>
</feature>
<dbReference type="GO" id="GO:0016787">
    <property type="term" value="F:hydrolase activity"/>
    <property type="evidence" value="ECO:0007669"/>
    <property type="project" value="UniProtKB-KW"/>
</dbReference>
<dbReference type="PROSITE" id="PS50088">
    <property type="entry name" value="ANK_REPEAT"/>
    <property type="match status" value="2"/>
</dbReference>
<evidence type="ECO:0000313" key="8">
    <source>
        <dbReference type="EMBL" id="PAA81609.1"/>
    </source>
</evidence>
<dbReference type="EMBL" id="NIVC01000522">
    <property type="protein sequence ID" value="PAA81609.1"/>
    <property type="molecule type" value="Genomic_DNA"/>
</dbReference>
<dbReference type="Pfam" id="PF12796">
    <property type="entry name" value="Ank_2"/>
    <property type="match status" value="1"/>
</dbReference>
<dbReference type="InterPro" id="IPR015882">
    <property type="entry name" value="HEX_bac_N"/>
</dbReference>
<keyword evidence="3 5" id="KW-0040">ANK repeat</keyword>
<keyword evidence="9" id="KW-1185">Reference proteome</keyword>
<dbReference type="PANTHER" id="PTHR24171">
    <property type="entry name" value="ANKYRIN REPEAT DOMAIN-CONTAINING PROTEIN 39-RELATED"/>
    <property type="match status" value="1"/>
</dbReference>
<evidence type="ECO:0000256" key="2">
    <source>
        <dbReference type="ARBA" id="ARBA00022801"/>
    </source>
</evidence>
<dbReference type="InterPro" id="IPR036770">
    <property type="entry name" value="Ankyrin_rpt-contain_sf"/>
</dbReference>
<dbReference type="SMART" id="SM00248">
    <property type="entry name" value="ANK"/>
    <property type="match status" value="3"/>
</dbReference>
<reference evidence="8 9" key="1">
    <citation type="submission" date="2017-06" db="EMBL/GenBank/DDBJ databases">
        <title>A platform for efficient transgenesis in Macrostomum lignano, a flatworm model organism for stem cell research.</title>
        <authorList>
            <person name="Berezikov E."/>
        </authorList>
    </citation>
    <scope>NUCLEOTIDE SEQUENCE [LARGE SCALE GENOMIC DNA]</scope>
    <source>
        <strain evidence="8">DV1</strain>
        <tissue evidence="8">Whole organism</tissue>
    </source>
</reference>
<evidence type="ECO:0000256" key="5">
    <source>
        <dbReference type="PROSITE-ProRule" id="PRU00023"/>
    </source>
</evidence>
<dbReference type="PANTHER" id="PTHR24171:SF8">
    <property type="entry name" value="BRCA1-ASSOCIATED RING DOMAIN PROTEIN 1"/>
    <property type="match status" value="1"/>
</dbReference>
<accession>A0A267G8G4</accession>
<dbReference type="GO" id="GO:0004842">
    <property type="term" value="F:ubiquitin-protein transferase activity"/>
    <property type="evidence" value="ECO:0007669"/>
    <property type="project" value="TreeGrafter"/>
</dbReference>
<dbReference type="Proteomes" id="UP000215902">
    <property type="component" value="Unassembled WGS sequence"/>
</dbReference>
<dbReference type="InterPro" id="IPR029018">
    <property type="entry name" value="Hex-like_dom2"/>
</dbReference>
<feature type="domain" description="Beta-hexosaminidase bacterial type N-terminal" evidence="7">
    <location>
        <begin position="336"/>
        <end position="428"/>
    </location>
</feature>
<dbReference type="AlphaFoldDB" id="A0A267G8G4"/>
<dbReference type="SUPFAM" id="SSF48403">
    <property type="entry name" value="Ankyrin repeat"/>
    <property type="match status" value="1"/>
</dbReference>
<organism evidence="8 9">
    <name type="scientific">Macrostomum lignano</name>
    <dbReference type="NCBI Taxonomy" id="282301"/>
    <lineage>
        <taxon>Eukaryota</taxon>
        <taxon>Metazoa</taxon>
        <taxon>Spiralia</taxon>
        <taxon>Lophotrochozoa</taxon>
        <taxon>Platyhelminthes</taxon>
        <taxon>Rhabditophora</taxon>
        <taxon>Macrostomorpha</taxon>
        <taxon>Macrostomida</taxon>
        <taxon>Macrostomidae</taxon>
        <taxon>Macrostomum</taxon>
    </lineage>
</organism>
<feature type="region of interest" description="Disordered" evidence="6">
    <location>
        <begin position="232"/>
        <end position="260"/>
    </location>
</feature>
<dbReference type="Pfam" id="PF02838">
    <property type="entry name" value="Glyco_hydro_20b"/>
    <property type="match status" value="1"/>
</dbReference>